<dbReference type="Proteomes" id="UP000249061">
    <property type="component" value="Unassembled WGS sequence"/>
</dbReference>
<reference evidence="1 2" key="1">
    <citation type="submission" date="2017-08" db="EMBL/GenBank/DDBJ databases">
        <title>Infants hospitalized years apart are colonized by the same room-sourced microbial strains.</title>
        <authorList>
            <person name="Brooks B."/>
            <person name="Olm M.R."/>
            <person name="Firek B.A."/>
            <person name="Baker R."/>
            <person name="Thomas B.C."/>
            <person name="Morowitz M.J."/>
            <person name="Banfield J.F."/>
        </authorList>
    </citation>
    <scope>NUCLEOTIDE SEQUENCE [LARGE SCALE GENOMIC DNA]</scope>
    <source>
        <strain evidence="1">S2_003_000_R2_14</strain>
    </source>
</reference>
<protein>
    <submittedName>
        <fullName evidence="1">Uncharacterized protein</fullName>
    </submittedName>
</protein>
<gene>
    <name evidence="1" type="ORF">DI536_17080</name>
</gene>
<dbReference type="AlphaFoldDB" id="A0A2W5TFK7"/>
<comment type="caution">
    <text evidence="1">The sequence shown here is derived from an EMBL/GenBank/DDBJ whole genome shotgun (WGS) entry which is preliminary data.</text>
</comment>
<proteinExistence type="predicted"/>
<dbReference type="EMBL" id="QFQP01000013">
    <property type="protein sequence ID" value="PZR12033.1"/>
    <property type="molecule type" value="Genomic_DNA"/>
</dbReference>
<evidence type="ECO:0000313" key="1">
    <source>
        <dbReference type="EMBL" id="PZR12033.1"/>
    </source>
</evidence>
<evidence type="ECO:0000313" key="2">
    <source>
        <dbReference type="Proteomes" id="UP000249061"/>
    </source>
</evidence>
<accession>A0A2W5TFK7</accession>
<sequence length="115" mass="13119">MKTTKKNESAVRFVVHTGMPELQREAKTRGWLDKGWKTLSVRWQEVRWTNDGWKTSHAVDGREGTFPVAAPAGTEVEFAVRLGLACHADHDQKQVQNLSEVWLNNDGRNYRQVTA</sequence>
<organism evidence="1 2">
    <name type="scientific">Archangium gephyra</name>
    <dbReference type="NCBI Taxonomy" id="48"/>
    <lineage>
        <taxon>Bacteria</taxon>
        <taxon>Pseudomonadati</taxon>
        <taxon>Myxococcota</taxon>
        <taxon>Myxococcia</taxon>
        <taxon>Myxococcales</taxon>
        <taxon>Cystobacterineae</taxon>
        <taxon>Archangiaceae</taxon>
        <taxon>Archangium</taxon>
    </lineage>
</organism>
<name>A0A2W5TFK7_9BACT</name>